<keyword evidence="2" id="KW-1185">Reference proteome</keyword>
<protein>
    <submittedName>
        <fullName evidence="1">Uncharacterized protein</fullName>
    </submittedName>
</protein>
<evidence type="ECO:0000313" key="2">
    <source>
        <dbReference type="Proteomes" id="UP001500459"/>
    </source>
</evidence>
<organism evidence="1 2">
    <name type="scientific">Aquimarina addita</name>
    <dbReference type="NCBI Taxonomy" id="870485"/>
    <lineage>
        <taxon>Bacteria</taxon>
        <taxon>Pseudomonadati</taxon>
        <taxon>Bacteroidota</taxon>
        <taxon>Flavobacteriia</taxon>
        <taxon>Flavobacteriales</taxon>
        <taxon>Flavobacteriaceae</taxon>
        <taxon>Aquimarina</taxon>
    </lineage>
</organism>
<accession>A0ABP6UNT3</accession>
<dbReference type="RefSeq" id="WP_344927575.1">
    <property type="nucleotide sequence ID" value="NZ_BAABCW010000008.1"/>
</dbReference>
<dbReference type="Proteomes" id="UP001500459">
    <property type="component" value="Unassembled WGS sequence"/>
</dbReference>
<proteinExistence type="predicted"/>
<evidence type="ECO:0000313" key="1">
    <source>
        <dbReference type="EMBL" id="GAA3509792.1"/>
    </source>
</evidence>
<name>A0ABP6UNT3_9FLAO</name>
<sequence>MAIEVQHKDIFIPTNEDSIIYNIDTFRYIKSPEEPVENRIQLKIKKTYIKKDQMGFLFSVEVLEREQSNKEGVFGIEDQLNQLQNKLILYTDVHGEITSIINCGQISEQWYDQKASFKKAYKDELDTIDDFIVGVDAMINDHFEFLNLVKKSEVATLLFPPIYDHNLVTTASVDQQRVWYDFFDTTALPFKINTKITAINQNTNGYQLARAGSLDTARFDENKATALMSTLFDVHKYNIKIDLNSFEAYDLNKDHTIAAATLLMNVEIPGVYSYRQISKLKAN</sequence>
<gene>
    <name evidence="1" type="ORF">GCM10022393_23340</name>
</gene>
<comment type="caution">
    <text evidence="1">The sequence shown here is derived from an EMBL/GenBank/DDBJ whole genome shotgun (WGS) entry which is preliminary data.</text>
</comment>
<reference evidence="2" key="1">
    <citation type="journal article" date="2019" name="Int. J. Syst. Evol. Microbiol.">
        <title>The Global Catalogue of Microorganisms (GCM) 10K type strain sequencing project: providing services to taxonomists for standard genome sequencing and annotation.</title>
        <authorList>
            <consortium name="The Broad Institute Genomics Platform"/>
            <consortium name="The Broad Institute Genome Sequencing Center for Infectious Disease"/>
            <person name="Wu L."/>
            <person name="Ma J."/>
        </authorList>
    </citation>
    <scope>NUCLEOTIDE SEQUENCE [LARGE SCALE GENOMIC DNA]</scope>
    <source>
        <strain evidence="2">JCM 17106</strain>
    </source>
</reference>
<dbReference type="EMBL" id="BAABCW010000008">
    <property type="protein sequence ID" value="GAA3509792.1"/>
    <property type="molecule type" value="Genomic_DNA"/>
</dbReference>